<keyword evidence="3" id="KW-1003">Cell membrane</keyword>
<evidence type="ECO:0000256" key="3">
    <source>
        <dbReference type="ARBA" id="ARBA00022475"/>
    </source>
</evidence>
<feature type="transmembrane region" description="Helical" evidence="7">
    <location>
        <begin position="102"/>
        <end position="122"/>
    </location>
</feature>
<keyword evidence="6 7" id="KW-0472">Membrane</keyword>
<name>A0A9D1TBY2_9FIRM</name>
<evidence type="ECO:0000259" key="8">
    <source>
        <dbReference type="PROSITE" id="PS50928"/>
    </source>
</evidence>
<feature type="non-terminal residue" evidence="9">
    <location>
        <position position="1"/>
    </location>
</feature>
<feature type="transmembrane region" description="Helical" evidence="7">
    <location>
        <begin position="70"/>
        <end position="90"/>
    </location>
</feature>
<evidence type="ECO:0000256" key="2">
    <source>
        <dbReference type="ARBA" id="ARBA00022448"/>
    </source>
</evidence>
<dbReference type="Pfam" id="PF00528">
    <property type="entry name" value="BPD_transp_1"/>
    <property type="match status" value="1"/>
</dbReference>
<evidence type="ECO:0000256" key="1">
    <source>
        <dbReference type="ARBA" id="ARBA00004651"/>
    </source>
</evidence>
<accession>A0A9D1TBY2</accession>
<dbReference type="Gene3D" id="1.10.3720.10">
    <property type="entry name" value="MetI-like"/>
    <property type="match status" value="1"/>
</dbReference>
<evidence type="ECO:0000256" key="5">
    <source>
        <dbReference type="ARBA" id="ARBA00022989"/>
    </source>
</evidence>
<feature type="transmembrane region" description="Helical" evidence="7">
    <location>
        <begin position="6"/>
        <end position="22"/>
    </location>
</feature>
<feature type="transmembrane region" description="Helical" evidence="7">
    <location>
        <begin position="202"/>
        <end position="223"/>
    </location>
</feature>
<comment type="caution">
    <text evidence="9">The sequence shown here is derived from an EMBL/GenBank/DDBJ whole genome shotgun (WGS) entry which is preliminary data.</text>
</comment>
<dbReference type="GO" id="GO:0055085">
    <property type="term" value="P:transmembrane transport"/>
    <property type="evidence" value="ECO:0007669"/>
    <property type="project" value="InterPro"/>
</dbReference>
<evidence type="ECO:0000313" key="9">
    <source>
        <dbReference type="EMBL" id="HIV27369.1"/>
    </source>
</evidence>
<reference evidence="9" key="2">
    <citation type="journal article" date="2021" name="PeerJ">
        <title>Extensive microbial diversity within the chicken gut microbiome revealed by metagenomics and culture.</title>
        <authorList>
            <person name="Gilroy R."/>
            <person name="Ravi A."/>
            <person name="Getino M."/>
            <person name="Pursley I."/>
            <person name="Horton D.L."/>
            <person name="Alikhan N.F."/>
            <person name="Baker D."/>
            <person name="Gharbi K."/>
            <person name="Hall N."/>
            <person name="Watson M."/>
            <person name="Adriaenssens E.M."/>
            <person name="Foster-Nyarko E."/>
            <person name="Jarju S."/>
            <person name="Secka A."/>
            <person name="Antonio M."/>
            <person name="Oren A."/>
            <person name="Chaudhuri R.R."/>
            <person name="La Ragione R."/>
            <person name="Hildebrand F."/>
            <person name="Pallen M.J."/>
        </authorList>
    </citation>
    <scope>NUCLEOTIDE SEQUENCE</scope>
    <source>
        <strain evidence="9">CHK183-6373</strain>
    </source>
</reference>
<keyword evidence="4 7" id="KW-0812">Transmembrane</keyword>
<dbReference type="SUPFAM" id="SSF161098">
    <property type="entry name" value="MetI-like"/>
    <property type="match status" value="1"/>
</dbReference>
<evidence type="ECO:0000256" key="6">
    <source>
        <dbReference type="ARBA" id="ARBA00023136"/>
    </source>
</evidence>
<evidence type="ECO:0000256" key="7">
    <source>
        <dbReference type="RuleBase" id="RU363032"/>
    </source>
</evidence>
<dbReference type="EMBL" id="DVOT01000094">
    <property type="protein sequence ID" value="HIV27369.1"/>
    <property type="molecule type" value="Genomic_DNA"/>
</dbReference>
<organism evidence="9 10">
    <name type="scientific">Candidatus Ornithocaccomicrobium faecavium</name>
    <dbReference type="NCBI Taxonomy" id="2840890"/>
    <lineage>
        <taxon>Bacteria</taxon>
        <taxon>Bacillati</taxon>
        <taxon>Bacillota</taxon>
        <taxon>Clostridia</taxon>
        <taxon>Candidatus Ornithocaccomicrobium</taxon>
    </lineage>
</organism>
<dbReference type="InterPro" id="IPR050809">
    <property type="entry name" value="UgpAE/MalFG_permease"/>
</dbReference>
<dbReference type="InterPro" id="IPR035906">
    <property type="entry name" value="MetI-like_sf"/>
</dbReference>
<evidence type="ECO:0000313" key="10">
    <source>
        <dbReference type="Proteomes" id="UP000886884"/>
    </source>
</evidence>
<dbReference type="InterPro" id="IPR000515">
    <property type="entry name" value="MetI-like"/>
</dbReference>
<feature type="transmembrane region" description="Helical" evidence="7">
    <location>
        <begin position="158"/>
        <end position="181"/>
    </location>
</feature>
<evidence type="ECO:0000256" key="4">
    <source>
        <dbReference type="ARBA" id="ARBA00022692"/>
    </source>
</evidence>
<dbReference type="AlphaFoldDB" id="A0A9D1TBY2"/>
<keyword evidence="5 7" id="KW-1133">Transmembrane helix</keyword>
<proteinExistence type="inferred from homology"/>
<reference evidence="9" key="1">
    <citation type="submission" date="2020-10" db="EMBL/GenBank/DDBJ databases">
        <authorList>
            <person name="Gilroy R."/>
        </authorList>
    </citation>
    <scope>NUCLEOTIDE SEQUENCE</scope>
    <source>
        <strain evidence="9">CHK183-6373</strain>
    </source>
</reference>
<dbReference type="Proteomes" id="UP000886884">
    <property type="component" value="Unassembled WGS sequence"/>
</dbReference>
<protein>
    <submittedName>
        <fullName evidence="9">Sugar ABC transporter permease</fullName>
    </submittedName>
</protein>
<feature type="transmembrane region" description="Helical" evidence="7">
    <location>
        <begin position="255"/>
        <end position="274"/>
    </location>
</feature>
<feature type="transmembrane region" description="Helical" evidence="7">
    <location>
        <begin position="34"/>
        <end position="58"/>
    </location>
</feature>
<dbReference type="PROSITE" id="PS50928">
    <property type="entry name" value="ABC_TM1"/>
    <property type="match status" value="1"/>
</dbReference>
<keyword evidence="2 7" id="KW-0813">Transport</keyword>
<feature type="domain" description="ABC transmembrane type-1" evidence="8">
    <location>
        <begin position="62"/>
        <end position="276"/>
    </location>
</feature>
<gene>
    <name evidence="9" type="ORF">IAA64_05340</name>
</gene>
<sequence>KWLYLMLLPCLANFVIFHYWPMYGLQIAFKRYNIVLGAGASPWIGLEHFVNFFSSYYFWEVLGNTLRISLLSIAIGFPFPIFFALVLNEVQNHRAKTVFQTISYLPYFLSAVVVVGLVQVLLEDRGIVNQIVQSFGGESIYFLGEPRYFFTIYQIMGLWRWIGFDAVLYLAAISAVSQDLYEAAVVDGAGRFSRIWHITLPGIRSTIIILLIMRVGNILSVSWQEILLLQNPLTEGVSEVIQTFVYKRGIIKADYGYSTAVGLFQSVIGFAMVVTANQLSKKYSETYIF</sequence>
<comment type="subcellular location">
    <subcellularLocation>
        <location evidence="1 7">Cell membrane</location>
        <topology evidence="1 7">Multi-pass membrane protein</topology>
    </subcellularLocation>
</comment>
<dbReference type="CDD" id="cd06261">
    <property type="entry name" value="TM_PBP2"/>
    <property type="match status" value="1"/>
</dbReference>
<dbReference type="PANTHER" id="PTHR43227">
    <property type="entry name" value="BLL4140 PROTEIN"/>
    <property type="match status" value="1"/>
</dbReference>
<comment type="similarity">
    <text evidence="7">Belongs to the binding-protein-dependent transport system permease family.</text>
</comment>
<dbReference type="PANTHER" id="PTHR43227:SF11">
    <property type="entry name" value="BLL4140 PROTEIN"/>
    <property type="match status" value="1"/>
</dbReference>
<dbReference type="GO" id="GO:0005886">
    <property type="term" value="C:plasma membrane"/>
    <property type="evidence" value="ECO:0007669"/>
    <property type="project" value="UniProtKB-SubCell"/>
</dbReference>